<reference evidence="3" key="1">
    <citation type="journal article" date="2019" name="Int. J. Syst. Evol. Microbiol.">
        <title>The Global Catalogue of Microorganisms (GCM) 10K type strain sequencing project: providing services to taxonomists for standard genome sequencing and annotation.</title>
        <authorList>
            <consortium name="The Broad Institute Genomics Platform"/>
            <consortium name="The Broad Institute Genome Sequencing Center for Infectious Disease"/>
            <person name="Wu L."/>
            <person name="Ma J."/>
        </authorList>
    </citation>
    <scope>NUCLEOTIDE SEQUENCE [LARGE SCALE GENOMIC DNA]</scope>
    <source>
        <strain evidence="3">CCUG 63682</strain>
    </source>
</reference>
<dbReference type="PROSITE" id="PS51257">
    <property type="entry name" value="PROKAR_LIPOPROTEIN"/>
    <property type="match status" value="1"/>
</dbReference>
<protein>
    <submittedName>
        <fullName evidence="2">Uncharacterized protein</fullName>
    </submittedName>
</protein>
<sequence>MNYKICFLFVLILGSVFVTACKEEDDAPAQSNTIIYKLDGRSVKLGDQLPIAVDLSEDGQVDFAIFVELTANSQGDRLYAGVNPIGENLIKSGPAIDTNFLNMGLLIAELEGERIDFNLNSNQRWTSDHSALVIRNTLNNGETSYEGNWANSKQIVGIQNRINEAVYFGWLRIEFDKQTEIVTLIDYAYNHIKNESIFAGAKSN</sequence>
<dbReference type="EMBL" id="JBHSGP010000014">
    <property type="protein sequence ID" value="MFC4723525.1"/>
    <property type="molecule type" value="Genomic_DNA"/>
</dbReference>
<keyword evidence="3" id="KW-1185">Reference proteome</keyword>
<feature type="signal peptide" evidence="1">
    <location>
        <begin position="1"/>
        <end position="20"/>
    </location>
</feature>
<name>A0ABV9N7D0_9FLAO</name>
<comment type="caution">
    <text evidence="2">The sequence shown here is derived from an EMBL/GenBank/DDBJ whole genome shotgun (WGS) entry which is preliminary data.</text>
</comment>
<gene>
    <name evidence="2" type="ORF">ACFO5O_14410</name>
</gene>
<feature type="chain" id="PRO_5045259586" evidence="1">
    <location>
        <begin position="21"/>
        <end position="204"/>
    </location>
</feature>
<organism evidence="2 3">
    <name type="scientific">Geojedonia litorea</name>
    <dbReference type="NCBI Taxonomy" id="1268269"/>
    <lineage>
        <taxon>Bacteria</taxon>
        <taxon>Pseudomonadati</taxon>
        <taxon>Bacteroidota</taxon>
        <taxon>Flavobacteriia</taxon>
        <taxon>Flavobacteriales</taxon>
        <taxon>Flavobacteriaceae</taxon>
        <taxon>Geojedonia</taxon>
    </lineage>
</organism>
<evidence type="ECO:0000256" key="1">
    <source>
        <dbReference type="SAM" id="SignalP"/>
    </source>
</evidence>
<evidence type="ECO:0000313" key="2">
    <source>
        <dbReference type="EMBL" id="MFC4723525.1"/>
    </source>
</evidence>
<proteinExistence type="predicted"/>
<evidence type="ECO:0000313" key="3">
    <source>
        <dbReference type="Proteomes" id="UP001595953"/>
    </source>
</evidence>
<dbReference type="Proteomes" id="UP001595953">
    <property type="component" value="Unassembled WGS sequence"/>
</dbReference>
<keyword evidence="1" id="KW-0732">Signal</keyword>
<dbReference type="RefSeq" id="WP_387964986.1">
    <property type="nucleotide sequence ID" value="NZ_JBHSGP010000014.1"/>
</dbReference>
<accession>A0ABV9N7D0</accession>